<sequence>VCSNGNCSITCTGGYLDCDKTPTDGCEVNPNTDTSNCGKCGNICPHGPYSTAVCSNGKCSIICSDGYLDCNGNATDGCEETQTSDPKCNRKACGVIATGANCGQVRGIPPITPITAPKTPLIAPKTSVIAPKTPIIPAKAPAIVRKASVIASKTPDSYPQKASAA</sequence>
<dbReference type="EMBL" id="CAJOBC010091774">
    <property type="protein sequence ID" value="CAF4403661.1"/>
    <property type="molecule type" value="Genomic_DNA"/>
</dbReference>
<dbReference type="Proteomes" id="UP000663829">
    <property type="component" value="Unassembled WGS sequence"/>
</dbReference>
<evidence type="ECO:0000313" key="1">
    <source>
        <dbReference type="EMBL" id="CAF1543164.1"/>
    </source>
</evidence>
<evidence type="ECO:0000313" key="2">
    <source>
        <dbReference type="EMBL" id="CAF4403661.1"/>
    </source>
</evidence>
<accession>A0A815W2T8</accession>
<evidence type="ECO:0000313" key="3">
    <source>
        <dbReference type="Proteomes" id="UP000663829"/>
    </source>
</evidence>
<gene>
    <name evidence="1" type="ORF">GPM918_LOCUS38749</name>
    <name evidence="2" type="ORF">SRO942_LOCUS39593</name>
</gene>
<dbReference type="Proteomes" id="UP000681722">
    <property type="component" value="Unassembled WGS sequence"/>
</dbReference>
<comment type="caution">
    <text evidence="1">The sequence shown here is derived from an EMBL/GenBank/DDBJ whole genome shotgun (WGS) entry which is preliminary data.</text>
</comment>
<dbReference type="EMBL" id="CAJNOQ010026128">
    <property type="protein sequence ID" value="CAF1543164.1"/>
    <property type="molecule type" value="Genomic_DNA"/>
</dbReference>
<reference evidence="1" key="1">
    <citation type="submission" date="2021-02" db="EMBL/GenBank/DDBJ databases">
        <authorList>
            <person name="Nowell W R."/>
        </authorList>
    </citation>
    <scope>NUCLEOTIDE SEQUENCE</scope>
</reference>
<protein>
    <submittedName>
        <fullName evidence="1">Uncharacterized protein</fullName>
    </submittedName>
</protein>
<keyword evidence="3" id="KW-1185">Reference proteome</keyword>
<feature type="non-terminal residue" evidence="1">
    <location>
        <position position="1"/>
    </location>
</feature>
<name>A0A815W2T8_9BILA</name>
<proteinExistence type="predicted"/>
<organism evidence="1 3">
    <name type="scientific">Didymodactylos carnosus</name>
    <dbReference type="NCBI Taxonomy" id="1234261"/>
    <lineage>
        <taxon>Eukaryota</taxon>
        <taxon>Metazoa</taxon>
        <taxon>Spiralia</taxon>
        <taxon>Gnathifera</taxon>
        <taxon>Rotifera</taxon>
        <taxon>Eurotatoria</taxon>
        <taxon>Bdelloidea</taxon>
        <taxon>Philodinida</taxon>
        <taxon>Philodinidae</taxon>
        <taxon>Didymodactylos</taxon>
    </lineage>
</organism>
<dbReference type="OrthoDB" id="439917at2759"/>
<dbReference type="AlphaFoldDB" id="A0A815W2T8"/>